<feature type="transmembrane region" description="Helical" evidence="2">
    <location>
        <begin position="130"/>
        <end position="156"/>
    </location>
</feature>
<dbReference type="EMBL" id="CACVKT020007119">
    <property type="protein sequence ID" value="CAC5405337.1"/>
    <property type="molecule type" value="Genomic_DNA"/>
</dbReference>
<gene>
    <name evidence="3" type="ORF">MCOR_39042</name>
</gene>
<keyword evidence="2" id="KW-0812">Transmembrane</keyword>
<proteinExistence type="predicted"/>
<sequence length="225" mass="24955">MDTISVDTISIDFGTSGSFACLCQIKTGRTKLEMRLYVVEMMYLIKQKGGTAKERLGASIKRHDRKQFDIPVREVLEGGRVINGTSFDIKYVVLGLDAGVVVSAFWVLITGAVPAYMARNTDYNLIKTKVVFMVFSIMAASLFVPIMTGAAIATYVLRKSHMGLTVALGVMSLLEFIVAIQSSVFCCSSPWAACKMEKKDKEKKDMENGIYEKQMSKEEPPEYTP</sequence>
<keyword evidence="2" id="KW-0472">Membrane</keyword>
<feature type="transmembrane region" description="Helical" evidence="2">
    <location>
        <begin position="98"/>
        <end position="118"/>
    </location>
</feature>
<protein>
    <submittedName>
        <fullName evidence="3">Uncharacterized protein</fullName>
    </submittedName>
</protein>
<evidence type="ECO:0000313" key="4">
    <source>
        <dbReference type="Proteomes" id="UP000507470"/>
    </source>
</evidence>
<keyword evidence="4" id="KW-1185">Reference proteome</keyword>
<dbReference type="AlphaFoldDB" id="A0A6J8DCH0"/>
<keyword evidence="2" id="KW-1133">Transmembrane helix</keyword>
<dbReference type="OrthoDB" id="6124328at2759"/>
<evidence type="ECO:0000256" key="2">
    <source>
        <dbReference type="SAM" id="Phobius"/>
    </source>
</evidence>
<reference evidence="3 4" key="1">
    <citation type="submission" date="2020-06" db="EMBL/GenBank/DDBJ databases">
        <authorList>
            <person name="Li R."/>
            <person name="Bekaert M."/>
        </authorList>
    </citation>
    <scope>NUCLEOTIDE SEQUENCE [LARGE SCALE GENOMIC DNA]</scope>
    <source>
        <strain evidence="4">wild</strain>
    </source>
</reference>
<accession>A0A6J8DCH0</accession>
<feature type="region of interest" description="Disordered" evidence="1">
    <location>
        <begin position="197"/>
        <end position="225"/>
    </location>
</feature>
<feature type="compositionally biased region" description="Basic and acidic residues" evidence="1">
    <location>
        <begin position="214"/>
        <end position="225"/>
    </location>
</feature>
<name>A0A6J8DCH0_MYTCO</name>
<organism evidence="3 4">
    <name type="scientific">Mytilus coruscus</name>
    <name type="common">Sea mussel</name>
    <dbReference type="NCBI Taxonomy" id="42192"/>
    <lineage>
        <taxon>Eukaryota</taxon>
        <taxon>Metazoa</taxon>
        <taxon>Spiralia</taxon>
        <taxon>Lophotrochozoa</taxon>
        <taxon>Mollusca</taxon>
        <taxon>Bivalvia</taxon>
        <taxon>Autobranchia</taxon>
        <taxon>Pteriomorphia</taxon>
        <taxon>Mytilida</taxon>
        <taxon>Mytiloidea</taxon>
        <taxon>Mytilidae</taxon>
        <taxon>Mytilinae</taxon>
        <taxon>Mytilus</taxon>
    </lineage>
</organism>
<dbReference type="Proteomes" id="UP000507470">
    <property type="component" value="Unassembled WGS sequence"/>
</dbReference>
<evidence type="ECO:0000313" key="3">
    <source>
        <dbReference type="EMBL" id="CAC5405337.1"/>
    </source>
</evidence>
<evidence type="ECO:0000256" key="1">
    <source>
        <dbReference type="SAM" id="MobiDB-lite"/>
    </source>
</evidence>
<feature type="compositionally biased region" description="Basic and acidic residues" evidence="1">
    <location>
        <begin position="197"/>
        <end position="207"/>
    </location>
</feature>